<evidence type="ECO:0000256" key="2">
    <source>
        <dbReference type="ARBA" id="ARBA00022793"/>
    </source>
</evidence>
<dbReference type="InterPro" id="IPR015421">
    <property type="entry name" value="PyrdxlP-dep_Trfase_major"/>
</dbReference>
<dbReference type="SUPFAM" id="SSF53383">
    <property type="entry name" value="PLP-dependent transferases"/>
    <property type="match status" value="1"/>
</dbReference>
<accession>A0A371ECZ3</accession>
<name>A0A371ECZ3_MUCPR</name>
<dbReference type="InterPro" id="IPR021115">
    <property type="entry name" value="Pyridoxal-P_BS"/>
</dbReference>
<dbReference type="PANTHER" id="PTHR46101">
    <property type="match status" value="1"/>
</dbReference>
<dbReference type="OrthoDB" id="2161780at2759"/>
<feature type="non-terminal residue" evidence="3">
    <location>
        <position position="1"/>
    </location>
</feature>
<keyword evidence="2" id="KW-0210">Decarboxylase</keyword>
<reference evidence="3" key="1">
    <citation type="submission" date="2018-05" db="EMBL/GenBank/DDBJ databases">
        <title>Draft genome of Mucuna pruriens seed.</title>
        <authorList>
            <person name="Nnadi N.E."/>
            <person name="Vos R."/>
            <person name="Hasami M.H."/>
            <person name="Devisetty U.K."/>
            <person name="Aguiy J.C."/>
        </authorList>
    </citation>
    <scope>NUCLEOTIDE SEQUENCE [LARGE SCALE GENOMIC DNA]</scope>
    <source>
        <strain evidence="3">JCA_2017</strain>
    </source>
</reference>
<dbReference type="InterPro" id="IPR015424">
    <property type="entry name" value="PyrdxlP-dep_Trfase"/>
</dbReference>
<evidence type="ECO:0000313" key="4">
    <source>
        <dbReference type="Proteomes" id="UP000257109"/>
    </source>
</evidence>
<proteinExistence type="inferred from homology"/>
<protein>
    <submittedName>
        <fullName evidence="3">Serine decarboxylase 1</fullName>
    </submittedName>
</protein>
<comment type="caution">
    <text evidence="3">The sequence shown here is derived from an EMBL/GenBank/DDBJ whole genome shotgun (WGS) entry which is preliminary data.</text>
</comment>
<gene>
    <name evidence="3" type="primary">SDC1</name>
    <name evidence="3" type="ORF">CR513_57674</name>
</gene>
<keyword evidence="2" id="KW-0456">Lyase</keyword>
<dbReference type="PANTHER" id="PTHR46101:SF17">
    <property type="entry name" value="SERINE DECARBOXYLASE"/>
    <property type="match status" value="1"/>
</dbReference>
<dbReference type="Proteomes" id="UP000257109">
    <property type="component" value="Unassembled WGS sequence"/>
</dbReference>
<keyword evidence="4" id="KW-1185">Reference proteome</keyword>
<dbReference type="EMBL" id="QJKJ01014679">
    <property type="protein sequence ID" value="RDX63844.1"/>
    <property type="molecule type" value="Genomic_DNA"/>
</dbReference>
<dbReference type="Gene3D" id="3.40.640.10">
    <property type="entry name" value="Type I PLP-dependent aspartate aminotransferase-like (Major domain)"/>
    <property type="match status" value="1"/>
</dbReference>
<dbReference type="GO" id="GO:0016831">
    <property type="term" value="F:carboxy-lyase activity"/>
    <property type="evidence" value="ECO:0007669"/>
    <property type="project" value="UniProtKB-KW"/>
</dbReference>
<comment type="similarity">
    <text evidence="1">Belongs to the group II decarboxylase family.</text>
</comment>
<dbReference type="PROSITE" id="PS00392">
    <property type="entry name" value="DDC_GAD_HDC_YDC"/>
    <property type="match status" value="1"/>
</dbReference>
<evidence type="ECO:0000256" key="1">
    <source>
        <dbReference type="ARBA" id="ARBA00009533"/>
    </source>
</evidence>
<dbReference type="AlphaFoldDB" id="A0A371ECZ3"/>
<sequence length="173" mass="19531">MWMISQAPRITFKKPIGSVTISGHKFLGSPIPCGVVITRLEYINALSKDVEIIASRDATITGSRCGHAPIFLWYALKIRGLIGLQNEVQKCITNARYLQNRLRDAGIGAMLNEFSNIVIFERPLDDGFTREFLQNRSIWFKDRLFQPLCIANDIGSGNCACSLHNYHDRESKN</sequence>
<evidence type="ECO:0000313" key="3">
    <source>
        <dbReference type="EMBL" id="RDX63844.1"/>
    </source>
</evidence>
<dbReference type="InterPro" id="IPR051151">
    <property type="entry name" value="Group_II_Decarboxylase"/>
</dbReference>
<organism evidence="3 4">
    <name type="scientific">Mucuna pruriens</name>
    <name type="common">Velvet bean</name>
    <name type="synonym">Dolichos pruriens</name>
    <dbReference type="NCBI Taxonomy" id="157652"/>
    <lineage>
        <taxon>Eukaryota</taxon>
        <taxon>Viridiplantae</taxon>
        <taxon>Streptophyta</taxon>
        <taxon>Embryophyta</taxon>
        <taxon>Tracheophyta</taxon>
        <taxon>Spermatophyta</taxon>
        <taxon>Magnoliopsida</taxon>
        <taxon>eudicotyledons</taxon>
        <taxon>Gunneridae</taxon>
        <taxon>Pentapetalae</taxon>
        <taxon>rosids</taxon>
        <taxon>fabids</taxon>
        <taxon>Fabales</taxon>
        <taxon>Fabaceae</taxon>
        <taxon>Papilionoideae</taxon>
        <taxon>50 kb inversion clade</taxon>
        <taxon>NPAAA clade</taxon>
        <taxon>indigoferoid/millettioid clade</taxon>
        <taxon>Phaseoleae</taxon>
        <taxon>Mucuna</taxon>
    </lineage>
</organism>
<dbReference type="STRING" id="157652.A0A371ECZ3"/>